<keyword evidence="3" id="KW-1185">Reference proteome</keyword>
<dbReference type="RefSeq" id="WP_164509243.1">
    <property type="nucleotide sequence ID" value="NZ_RHOT01000021.1"/>
</dbReference>
<gene>
    <name evidence="2" type="ORF">ACFQ4R_05280</name>
</gene>
<evidence type="ECO:0000313" key="3">
    <source>
        <dbReference type="Proteomes" id="UP001597191"/>
    </source>
</evidence>
<sequence>MKYLAEIFKALKDLPVTMQIASLFLIGYVATVTSGALMKTIVEIIKLIYQKK</sequence>
<accession>A0ABW4BN42</accession>
<proteinExistence type="predicted"/>
<protein>
    <recommendedName>
        <fullName evidence="4">Phage protein</fullName>
    </recommendedName>
</protein>
<dbReference type="EMBL" id="JBHTOH010000033">
    <property type="protein sequence ID" value="MFD1411020.1"/>
    <property type="molecule type" value="Genomic_DNA"/>
</dbReference>
<evidence type="ECO:0000313" key="2">
    <source>
        <dbReference type="EMBL" id="MFD1411020.1"/>
    </source>
</evidence>
<reference evidence="3" key="1">
    <citation type="journal article" date="2019" name="Int. J. Syst. Evol. Microbiol.">
        <title>The Global Catalogue of Microorganisms (GCM) 10K type strain sequencing project: providing services to taxonomists for standard genome sequencing and annotation.</title>
        <authorList>
            <consortium name="The Broad Institute Genomics Platform"/>
            <consortium name="The Broad Institute Genome Sequencing Center for Infectious Disease"/>
            <person name="Wu L."/>
            <person name="Ma J."/>
        </authorList>
    </citation>
    <scope>NUCLEOTIDE SEQUENCE [LARGE SCALE GENOMIC DNA]</scope>
    <source>
        <strain evidence="3">CCM 8937</strain>
    </source>
</reference>
<feature type="transmembrane region" description="Helical" evidence="1">
    <location>
        <begin position="20"/>
        <end position="42"/>
    </location>
</feature>
<comment type="caution">
    <text evidence="2">The sequence shown here is derived from an EMBL/GenBank/DDBJ whole genome shotgun (WGS) entry which is preliminary data.</text>
</comment>
<evidence type="ECO:0000256" key="1">
    <source>
        <dbReference type="SAM" id="Phobius"/>
    </source>
</evidence>
<organism evidence="2 3">
    <name type="scientific">Lapidilactobacillus gannanensis</name>
    <dbReference type="NCBI Taxonomy" id="2486002"/>
    <lineage>
        <taxon>Bacteria</taxon>
        <taxon>Bacillati</taxon>
        <taxon>Bacillota</taxon>
        <taxon>Bacilli</taxon>
        <taxon>Lactobacillales</taxon>
        <taxon>Lactobacillaceae</taxon>
        <taxon>Lapidilactobacillus</taxon>
    </lineage>
</organism>
<evidence type="ECO:0008006" key="4">
    <source>
        <dbReference type="Google" id="ProtNLM"/>
    </source>
</evidence>
<dbReference type="Proteomes" id="UP001597191">
    <property type="component" value="Unassembled WGS sequence"/>
</dbReference>
<name>A0ABW4BN42_9LACO</name>
<keyword evidence="1" id="KW-0812">Transmembrane</keyword>
<keyword evidence="1" id="KW-0472">Membrane</keyword>
<keyword evidence="1" id="KW-1133">Transmembrane helix</keyword>